<feature type="domain" description="C2H2-type" evidence="9">
    <location>
        <begin position="386"/>
        <end position="409"/>
    </location>
</feature>
<feature type="domain" description="C2H2-type" evidence="9">
    <location>
        <begin position="896"/>
        <end position="923"/>
    </location>
</feature>
<feature type="compositionally biased region" description="Basic and acidic residues" evidence="8">
    <location>
        <begin position="125"/>
        <end position="139"/>
    </location>
</feature>
<feature type="domain" description="C2H2-type" evidence="9">
    <location>
        <begin position="726"/>
        <end position="753"/>
    </location>
</feature>
<dbReference type="PROSITE" id="PS00028">
    <property type="entry name" value="ZINC_FINGER_C2H2_1"/>
    <property type="match status" value="16"/>
</dbReference>
<dbReference type="Proteomes" id="UP000007110">
    <property type="component" value="Unassembled WGS sequence"/>
</dbReference>
<dbReference type="AlphaFoldDB" id="A0A7M7NJQ5"/>
<dbReference type="Pfam" id="PF12874">
    <property type="entry name" value="zf-met"/>
    <property type="match status" value="1"/>
</dbReference>
<protein>
    <recommendedName>
        <fullName evidence="9">C2H2-type domain-containing protein</fullName>
    </recommendedName>
</protein>
<feature type="domain" description="C2H2-type" evidence="9">
    <location>
        <begin position="758"/>
        <end position="785"/>
    </location>
</feature>
<keyword evidence="2" id="KW-0479">Metal-binding</keyword>
<keyword evidence="4 7" id="KW-0863">Zinc-finger</keyword>
<dbReference type="EnsemblMetazoa" id="XM_030981676">
    <property type="protein sequence ID" value="XP_030837536"/>
    <property type="gene ID" value="LOC105445385"/>
</dbReference>
<evidence type="ECO:0000259" key="9">
    <source>
        <dbReference type="PROSITE" id="PS50157"/>
    </source>
</evidence>
<feature type="domain" description="C2H2-type" evidence="9">
    <location>
        <begin position="581"/>
        <end position="608"/>
    </location>
</feature>
<evidence type="ECO:0000313" key="10">
    <source>
        <dbReference type="EnsemblMetazoa" id="XP_030837536"/>
    </source>
</evidence>
<evidence type="ECO:0000256" key="8">
    <source>
        <dbReference type="SAM" id="MobiDB-lite"/>
    </source>
</evidence>
<dbReference type="RefSeq" id="XP_030837536.1">
    <property type="nucleotide sequence ID" value="XM_030981676.1"/>
</dbReference>
<dbReference type="GO" id="GO:0005634">
    <property type="term" value="C:nucleus"/>
    <property type="evidence" value="ECO:0007669"/>
    <property type="project" value="UniProtKB-SubCell"/>
</dbReference>
<feature type="domain" description="C2H2-type" evidence="9">
    <location>
        <begin position="609"/>
        <end position="636"/>
    </location>
</feature>
<feature type="domain" description="C2H2-type" evidence="9">
    <location>
        <begin position="840"/>
        <end position="867"/>
    </location>
</feature>
<reference evidence="11" key="1">
    <citation type="submission" date="2015-02" db="EMBL/GenBank/DDBJ databases">
        <title>Genome sequencing for Strongylocentrotus purpuratus.</title>
        <authorList>
            <person name="Murali S."/>
            <person name="Liu Y."/>
            <person name="Vee V."/>
            <person name="English A."/>
            <person name="Wang M."/>
            <person name="Skinner E."/>
            <person name="Han Y."/>
            <person name="Muzny D.M."/>
            <person name="Worley K.C."/>
            <person name="Gibbs R.A."/>
        </authorList>
    </citation>
    <scope>NUCLEOTIDE SEQUENCE</scope>
</reference>
<dbReference type="SMART" id="SM00355">
    <property type="entry name" value="ZnF_C2H2"/>
    <property type="match status" value="16"/>
</dbReference>
<feature type="domain" description="C2H2-type" evidence="9">
    <location>
        <begin position="268"/>
        <end position="296"/>
    </location>
</feature>
<dbReference type="InterPro" id="IPR036236">
    <property type="entry name" value="Znf_C2H2_sf"/>
</dbReference>
<feature type="domain" description="C2H2-type" evidence="9">
    <location>
        <begin position="812"/>
        <end position="840"/>
    </location>
</feature>
<dbReference type="SUPFAM" id="SSF57667">
    <property type="entry name" value="beta-beta-alpha zinc fingers"/>
    <property type="match status" value="8"/>
</dbReference>
<accession>A0A7M7NJQ5</accession>
<evidence type="ECO:0000256" key="7">
    <source>
        <dbReference type="PROSITE-ProRule" id="PRU00042"/>
    </source>
</evidence>
<evidence type="ECO:0000256" key="1">
    <source>
        <dbReference type="ARBA" id="ARBA00004123"/>
    </source>
</evidence>
<feature type="compositionally biased region" description="Polar residues" evidence="8">
    <location>
        <begin position="198"/>
        <end position="214"/>
    </location>
</feature>
<name>A0A7M7NJQ5_STRPU</name>
<evidence type="ECO:0000256" key="4">
    <source>
        <dbReference type="ARBA" id="ARBA00022771"/>
    </source>
</evidence>
<keyword evidence="6" id="KW-0539">Nucleus</keyword>
<keyword evidence="11" id="KW-1185">Reference proteome</keyword>
<comment type="subcellular location">
    <subcellularLocation>
        <location evidence="1">Nucleus</location>
    </subcellularLocation>
</comment>
<feature type="domain" description="C2H2-type" evidence="9">
    <location>
        <begin position="868"/>
        <end position="895"/>
    </location>
</feature>
<dbReference type="PANTHER" id="PTHR24376">
    <property type="entry name" value="ZINC FINGER PROTEIN"/>
    <property type="match status" value="1"/>
</dbReference>
<dbReference type="GO" id="GO:0008270">
    <property type="term" value="F:zinc ion binding"/>
    <property type="evidence" value="ECO:0007669"/>
    <property type="project" value="UniProtKB-KW"/>
</dbReference>
<evidence type="ECO:0000256" key="6">
    <source>
        <dbReference type="ARBA" id="ARBA00023242"/>
    </source>
</evidence>
<feature type="domain" description="C2H2-type" evidence="9">
    <location>
        <begin position="328"/>
        <end position="355"/>
    </location>
</feature>
<organism evidence="10 11">
    <name type="scientific">Strongylocentrotus purpuratus</name>
    <name type="common">Purple sea urchin</name>
    <dbReference type="NCBI Taxonomy" id="7668"/>
    <lineage>
        <taxon>Eukaryota</taxon>
        <taxon>Metazoa</taxon>
        <taxon>Echinodermata</taxon>
        <taxon>Eleutherozoa</taxon>
        <taxon>Echinozoa</taxon>
        <taxon>Echinoidea</taxon>
        <taxon>Euechinoidea</taxon>
        <taxon>Echinacea</taxon>
        <taxon>Camarodonta</taxon>
        <taxon>Echinidea</taxon>
        <taxon>Strongylocentrotidae</taxon>
        <taxon>Strongylocentrotus</taxon>
    </lineage>
</organism>
<dbReference type="Gene3D" id="3.30.160.60">
    <property type="entry name" value="Classic Zinc Finger"/>
    <property type="match status" value="9"/>
</dbReference>
<feature type="domain" description="C2H2-type" evidence="9">
    <location>
        <begin position="297"/>
        <end position="325"/>
    </location>
</feature>
<reference evidence="10" key="2">
    <citation type="submission" date="2021-01" db="UniProtKB">
        <authorList>
            <consortium name="EnsemblMetazoa"/>
        </authorList>
    </citation>
    <scope>IDENTIFICATION</scope>
</reference>
<dbReference type="PANTHER" id="PTHR24376:SF235">
    <property type="entry name" value="C2H2-TYPE DOMAIN-CONTAINING PROTEIN"/>
    <property type="match status" value="1"/>
</dbReference>
<feature type="domain" description="C2H2-type" evidence="9">
    <location>
        <begin position="356"/>
        <end position="379"/>
    </location>
</feature>
<evidence type="ECO:0000256" key="2">
    <source>
        <dbReference type="ARBA" id="ARBA00022723"/>
    </source>
</evidence>
<evidence type="ECO:0000256" key="5">
    <source>
        <dbReference type="ARBA" id="ARBA00022833"/>
    </source>
</evidence>
<dbReference type="FunFam" id="3.30.160.60:FF:004025">
    <property type="entry name" value="Hindsight transcription factor-like protein"/>
    <property type="match status" value="1"/>
</dbReference>
<evidence type="ECO:0000313" key="11">
    <source>
        <dbReference type="Proteomes" id="UP000007110"/>
    </source>
</evidence>
<dbReference type="Pfam" id="PF13912">
    <property type="entry name" value="zf-C2H2_6"/>
    <property type="match status" value="1"/>
</dbReference>
<proteinExistence type="predicted"/>
<feature type="region of interest" description="Disordered" evidence="8">
    <location>
        <begin position="190"/>
        <end position="217"/>
    </location>
</feature>
<sequence length="942" mass="108920">MEEESSGVVKKMDKEVLVTAVSEGSSDFVRIKQEVDLPEDDTYYPMDFGISVEDEEEMNPVYVKMRSKEPGSSGINQGRDGAKPYEEEEDSEESGEESREESDEESPDSGERTGEEDGDQDQEWMDNRSIRDEEREHPSTSEPTSAPFTADMTPVVIKDEPLSDDEGPGLSYEEDPDQFAESYKMLESLRRASEQEEGGQSSRGALFDNNTNTFGEEDPFTERLEHFMTMPQDQGQFRYTDMMDTNLPHTMDGEEYLQQTMDTSSNSFTCDLCQKPCGNRTNYFVHLRIKHAEELPYECGICEERFSTEIILKDHIHSSHTGDEGDFFKCDVCAARFSEKQYLHAHMLSHNEYATFPCHICRKTFMKRKDLQKHLSSHAKTIRESIPCPMCNKVFRLPRNLAIHLRTHSATFICQLCSEKPQSQEVPTSDDHKDGLGRTSTPEENCTEQEEIPGDEQQLFCKVCSITFTDQEDRIGHKCKVNRCSNCLKDFSCPSLLAADGESCSSEENPMCDTCNKAFSLMDKVKPDEHASKVEKGTVQCRMCLKRFPKPILNYSKPISNHPKRNQPCAAKEASNSPLRFPCRICGNIYFMKSTLRKHVKVHEREHIYLCEICDTIFHKKKTYKRHLKVHDEKRLKCPKCKVTFSKEKYLKKHLKNHLKKHLEKQLENEKHEQFYSERPTDSDPTVSSKKKLEKQEKCLICSWYFSSRKNLIEHQKCHLRAPGMFTCIDCWKSFPLKRMLTDHQKIHERQREQSMKHVCDICELSCVNELHLYNHKRIHAGMKIRVCDTCGKSFNSLYKLIEHQENSHSQCVCQVCGKGFLSTTELEVHHKDKHVEDPQICTTCDKVCVNQLYLKNHRLIHSGRKLCVCEFCGEGFSHRYKLVKHMEIHTGQKPHNCDICEEGFSQTADLLLHRKIHDEEHPGLIIGDDFVKKEDTTQNIE</sequence>
<dbReference type="FunFam" id="3.30.160.60:FF:005225">
    <property type="match status" value="1"/>
</dbReference>
<dbReference type="FunFam" id="3.30.160.60:FF:000624">
    <property type="entry name" value="zinc finger protein 697"/>
    <property type="match status" value="1"/>
</dbReference>
<feature type="compositionally biased region" description="Acidic residues" evidence="8">
    <location>
        <begin position="86"/>
        <end position="108"/>
    </location>
</feature>
<dbReference type="GeneID" id="105445385"/>
<evidence type="ECO:0000256" key="3">
    <source>
        <dbReference type="ARBA" id="ARBA00022737"/>
    </source>
</evidence>
<dbReference type="InterPro" id="IPR013087">
    <property type="entry name" value="Znf_C2H2_type"/>
</dbReference>
<feature type="domain" description="C2H2-type" evidence="9">
    <location>
        <begin position="636"/>
        <end position="663"/>
    </location>
</feature>
<dbReference type="PROSITE" id="PS50157">
    <property type="entry name" value="ZINC_FINGER_C2H2_2"/>
    <property type="match status" value="16"/>
</dbReference>
<keyword evidence="5" id="KW-0862">Zinc</keyword>
<feature type="region of interest" description="Disordered" evidence="8">
    <location>
        <begin position="61"/>
        <end position="154"/>
    </location>
</feature>
<feature type="domain" description="C2H2-type" evidence="9">
    <location>
        <begin position="697"/>
        <end position="719"/>
    </location>
</feature>
<feature type="region of interest" description="Disordered" evidence="8">
    <location>
        <begin position="423"/>
        <end position="452"/>
    </location>
</feature>
<keyword evidence="3" id="KW-0677">Repeat</keyword>
<dbReference type="Pfam" id="PF00096">
    <property type="entry name" value="zf-C2H2"/>
    <property type="match status" value="4"/>
</dbReference>
<feature type="domain" description="C2H2-type" evidence="9">
    <location>
        <begin position="786"/>
        <end position="810"/>
    </location>
</feature>